<sequence>MGKNGLYSDPTKHHGACFHRPEEFTSEGLW</sequence>
<organism evidence="1 2">
    <name type="scientific">Haladaptatus litoreus</name>
    <dbReference type="NCBI Taxonomy" id="553468"/>
    <lineage>
        <taxon>Archaea</taxon>
        <taxon>Methanobacteriati</taxon>
        <taxon>Methanobacteriota</taxon>
        <taxon>Stenosarchaea group</taxon>
        <taxon>Halobacteria</taxon>
        <taxon>Halobacteriales</taxon>
        <taxon>Haladaptataceae</taxon>
        <taxon>Haladaptatus</taxon>
    </lineage>
</organism>
<dbReference type="Proteomes" id="UP000186914">
    <property type="component" value="Unassembled WGS sequence"/>
</dbReference>
<evidence type="ECO:0000313" key="2">
    <source>
        <dbReference type="Proteomes" id="UP000186914"/>
    </source>
</evidence>
<reference evidence="2" key="1">
    <citation type="submission" date="2017-01" db="EMBL/GenBank/DDBJ databases">
        <authorList>
            <person name="Varghese N."/>
            <person name="Submissions S."/>
        </authorList>
    </citation>
    <scope>NUCLEOTIDE SEQUENCE [LARGE SCALE GENOMIC DNA]</scope>
    <source>
        <strain evidence="2">CGMCC 1.7737</strain>
    </source>
</reference>
<keyword evidence="2" id="KW-1185">Reference proteome</keyword>
<dbReference type="EMBL" id="FTNO01000001">
    <property type="protein sequence ID" value="SIR32921.1"/>
    <property type="molecule type" value="Genomic_DNA"/>
</dbReference>
<name>A0A1N7A1H6_9EURY</name>
<protein>
    <submittedName>
        <fullName evidence="1">Uncharacterized protein</fullName>
    </submittedName>
</protein>
<dbReference type="AlphaFoldDB" id="A0A1N7A1H6"/>
<evidence type="ECO:0000313" key="1">
    <source>
        <dbReference type="EMBL" id="SIR32921.1"/>
    </source>
</evidence>
<proteinExistence type="predicted"/>
<gene>
    <name evidence="1" type="ORF">SAMN05421858_2276</name>
</gene>
<accession>A0A1N7A1H6</accession>